<dbReference type="AlphaFoldDB" id="A0A4R7ZH61"/>
<reference evidence="3 4" key="1">
    <citation type="submission" date="2019-03" db="EMBL/GenBank/DDBJ databases">
        <title>Genomic Encyclopedia of Type Strains, Phase IV (KMG-IV): sequencing the most valuable type-strain genomes for metagenomic binning, comparative biology and taxonomic classification.</title>
        <authorList>
            <person name="Goeker M."/>
        </authorList>
    </citation>
    <scope>NUCLEOTIDE SEQUENCE [LARGE SCALE GENOMIC DNA]</scope>
    <source>
        <strain evidence="3 4">DSM 28867</strain>
    </source>
</reference>
<protein>
    <submittedName>
        <fullName evidence="3">Uncharacterized protein (TIGR02679 family)</fullName>
    </submittedName>
</protein>
<dbReference type="InterPro" id="IPR036078">
    <property type="entry name" value="Spo11/TopoVI_A_sf"/>
</dbReference>
<dbReference type="RefSeq" id="WP_134169817.1">
    <property type="nucleotide sequence ID" value="NZ_SODD01000022.1"/>
</dbReference>
<accession>A0A4R7ZH61</accession>
<dbReference type="GO" id="GO:0005694">
    <property type="term" value="C:chromosome"/>
    <property type="evidence" value="ECO:0007669"/>
    <property type="project" value="InterPro"/>
</dbReference>
<dbReference type="SUPFAM" id="SSF56726">
    <property type="entry name" value="DNA topoisomerase IV, alpha subunit"/>
    <property type="match status" value="1"/>
</dbReference>
<feature type="domain" description="DUF2399" evidence="1">
    <location>
        <begin position="271"/>
        <end position="418"/>
    </location>
</feature>
<evidence type="ECO:0000313" key="4">
    <source>
        <dbReference type="Proteomes" id="UP000294743"/>
    </source>
</evidence>
<dbReference type="InterPro" id="IPR024466">
    <property type="entry name" value="CHP02679_N"/>
</dbReference>
<dbReference type="GO" id="GO:0003677">
    <property type="term" value="F:DNA binding"/>
    <property type="evidence" value="ECO:0007669"/>
    <property type="project" value="InterPro"/>
</dbReference>
<evidence type="ECO:0000313" key="3">
    <source>
        <dbReference type="EMBL" id="TDW16535.1"/>
    </source>
</evidence>
<gene>
    <name evidence="3" type="ORF">EDD63_12217</name>
</gene>
<dbReference type="EMBL" id="SODD01000022">
    <property type="protein sequence ID" value="TDW16535.1"/>
    <property type="molecule type" value="Genomic_DNA"/>
</dbReference>
<dbReference type="Proteomes" id="UP000294743">
    <property type="component" value="Unassembled WGS sequence"/>
</dbReference>
<dbReference type="Pfam" id="PF09664">
    <property type="entry name" value="DUF2399"/>
    <property type="match status" value="1"/>
</dbReference>
<evidence type="ECO:0000259" key="2">
    <source>
        <dbReference type="Pfam" id="PF11796"/>
    </source>
</evidence>
<feature type="domain" description="Conserved hypothetical protein CHP02679 N terminus" evidence="2">
    <location>
        <begin position="32"/>
        <end position="241"/>
    </location>
</feature>
<organism evidence="3 4">
    <name type="scientific">Breznakia blatticola</name>
    <dbReference type="NCBI Taxonomy" id="1754012"/>
    <lineage>
        <taxon>Bacteria</taxon>
        <taxon>Bacillati</taxon>
        <taxon>Bacillota</taxon>
        <taxon>Erysipelotrichia</taxon>
        <taxon>Erysipelotrichales</taxon>
        <taxon>Erysipelotrichaceae</taxon>
        <taxon>Breznakia</taxon>
    </lineage>
</organism>
<proteinExistence type="predicted"/>
<dbReference type="InterPro" id="IPR024465">
    <property type="entry name" value="DUF2399"/>
</dbReference>
<comment type="caution">
    <text evidence="3">The sequence shown here is derived from an EMBL/GenBank/DDBJ whole genome shotgun (WGS) entry which is preliminary data.</text>
</comment>
<evidence type="ECO:0000259" key="1">
    <source>
        <dbReference type="Pfam" id="PF09664"/>
    </source>
</evidence>
<keyword evidence="4" id="KW-1185">Reference proteome</keyword>
<name>A0A4R7ZH61_9FIRM</name>
<dbReference type="CDD" id="cd00188">
    <property type="entry name" value="TOPRIM"/>
    <property type="match status" value="1"/>
</dbReference>
<dbReference type="OrthoDB" id="1661308at2"/>
<sequence length="429" mass="49262">MIEQFVRYLKDTPGLVRFMDAWKEKYIKLNTLGGTIKLDDLSTEEKSAIGALIGRDLSQQNSIVLSYTKLIKALRNTRFEEVDFQDVVLAYYDGCIVSKKEENAVQQEKRKILKHKLFNDLKATIAYGWLVKMEVENPSLFTQMLQQYKRNPQRIMMITQALNTLPIWENKVRSLSVFASSVAQDPHFFDGGSNLNFLLHAIQYALDVQETPTSRIEKNEILARAGLLKEETTNYITVFQVQMKNKKNIEDVGLTWFTKQGQSINLHIGNLQTYQEAYGSTHILILENPSVFQVLQQYLIDQKIKNVGIVCTYGELTLAAYKLLDILKLCDAHLYYAGDFDPEGVLIAQRVSQRLEGNISFLHYTKSDFECASAKAIHSDSRLQKLENVSLSDLSVIKECIREFQTVGYQEALLTKYMRTIDVWNMSMK</sequence>
<dbReference type="Pfam" id="PF11796">
    <property type="entry name" value="DUF3323"/>
    <property type="match status" value="1"/>
</dbReference>